<organism evidence="8 9">
    <name type="scientific">Paenibacillus xanthanilyticus</name>
    <dbReference type="NCBI Taxonomy" id="1783531"/>
    <lineage>
        <taxon>Bacteria</taxon>
        <taxon>Bacillati</taxon>
        <taxon>Bacillota</taxon>
        <taxon>Bacilli</taxon>
        <taxon>Bacillales</taxon>
        <taxon>Paenibacillaceae</taxon>
        <taxon>Paenibacillus</taxon>
    </lineage>
</organism>
<accession>A0ABV8KAZ8</accession>
<evidence type="ECO:0000313" key="9">
    <source>
        <dbReference type="Proteomes" id="UP001595715"/>
    </source>
</evidence>
<dbReference type="Gene3D" id="2.30.30.40">
    <property type="entry name" value="SH3 Domains"/>
    <property type="match status" value="2"/>
</dbReference>
<feature type="domain" description="SH3b" evidence="6">
    <location>
        <begin position="100"/>
        <end position="166"/>
    </location>
</feature>
<dbReference type="RefSeq" id="WP_377721763.1">
    <property type="nucleotide sequence ID" value="NZ_JBHSAM010000034.1"/>
</dbReference>
<evidence type="ECO:0000256" key="2">
    <source>
        <dbReference type="ARBA" id="ARBA00022670"/>
    </source>
</evidence>
<proteinExistence type="inferred from homology"/>
<dbReference type="PROSITE" id="PS51935">
    <property type="entry name" value="NLPC_P60"/>
    <property type="match status" value="1"/>
</dbReference>
<feature type="chain" id="PRO_5046477470" evidence="5">
    <location>
        <begin position="26"/>
        <end position="337"/>
    </location>
</feature>
<dbReference type="PANTHER" id="PTHR47053">
    <property type="entry name" value="MUREIN DD-ENDOPEPTIDASE MEPH-RELATED"/>
    <property type="match status" value="1"/>
</dbReference>
<evidence type="ECO:0000256" key="4">
    <source>
        <dbReference type="ARBA" id="ARBA00022807"/>
    </source>
</evidence>
<sequence length="337" mass="35909">MKKLTAMTMISILAASISMPIAAMAQTGPAEIQASVSFREKPSTSGAFIRYLKTGEDVTVLSEVNAYWLQVRDSAGRVGYMSSADKYIDYTTSVSAPSSGTTNAVAASSASFRTGPSTSAERIRYLKTGEPLTIIGQPNSYWYLVQDGNGVQGYVSSDPKYVTTNYSVGTGGGSTGGAVQTPPVQTPPVDTNASIEAVIAAGMKYWGTPYEYSSDRNTTTTFDCSDFVRTAFREGMGLTLPADSRGQGEYVQSKGAVKTDWRSLKRGDLMVFMSYKGTSASNYAGVNKATATITHVGIYLGDGKVLHTYSTASGGVRTSDIAGKHWEYRFLYGGSVL</sequence>
<keyword evidence="2" id="KW-0645">Protease</keyword>
<dbReference type="PROSITE" id="PS51781">
    <property type="entry name" value="SH3B"/>
    <property type="match status" value="2"/>
</dbReference>
<comment type="caution">
    <text evidence="8">The sequence shown here is derived from an EMBL/GenBank/DDBJ whole genome shotgun (WGS) entry which is preliminary data.</text>
</comment>
<evidence type="ECO:0000256" key="1">
    <source>
        <dbReference type="ARBA" id="ARBA00007074"/>
    </source>
</evidence>
<dbReference type="InterPro" id="IPR038765">
    <property type="entry name" value="Papain-like_cys_pep_sf"/>
</dbReference>
<evidence type="ECO:0000256" key="3">
    <source>
        <dbReference type="ARBA" id="ARBA00022801"/>
    </source>
</evidence>
<dbReference type="Proteomes" id="UP001595715">
    <property type="component" value="Unassembled WGS sequence"/>
</dbReference>
<dbReference type="Pfam" id="PF08239">
    <property type="entry name" value="SH3_3"/>
    <property type="match status" value="2"/>
</dbReference>
<dbReference type="Pfam" id="PF00877">
    <property type="entry name" value="NLPC_P60"/>
    <property type="match status" value="1"/>
</dbReference>
<protein>
    <submittedName>
        <fullName evidence="8">SH3 domain-containing protein</fullName>
    </submittedName>
</protein>
<evidence type="ECO:0000256" key="5">
    <source>
        <dbReference type="SAM" id="SignalP"/>
    </source>
</evidence>
<comment type="similarity">
    <text evidence="1">Belongs to the peptidase C40 family.</text>
</comment>
<feature type="domain" description="NlpC/P60" evidence="7">
    <location>
        <begin position="192"/>
        <end position="337"/>
    </location>
</feature>
<dbReference type="SUPFAM" id="SSF54001">
    <property type="entry name" value="Cysteine proteinases"/>
    <property type="match status" value="1"/>
</dbReference>
<reference evidence="9" key="1">
    <citation type="journal article" date="2019" name="Int. J. Syst. Evol. Microbiol.">
        <title>The Global Catalogue of Microorganisms (GCM) 10K type strain sequencing project: providing services to taxonomists for standard genome sequencing and annotation.</title>
        <authorList>
            <consortium name="The Broad Institute Genomics Platform"/>
            <consortium name="The Broad Institute Genome Sequencing Center for Infectious Disease"/>
            <person name="Wu L."/>
            <person name="Ma J."/>
        </authorList>
    </citation>
    <scope>NUCLEOTIDE SEQUENCE [LARGE SCALE GENOMIC DNA]</scope>
    <source>
        <strain evidence="9">IBRC-M 10987</strain>
    </source>
</reference>
<gene>
    <name evidence="8" type="ORF">ACFOZ8_26540</name>
</gene>
<keyword evidence="5" id="KW-0732">Signal</keyword>
<keyword evidence="4" id="KW-0788">Thiol protease</keyword>
<dbReference type="PANTHER" id="PTHR47053:SF1">
    <property type="entry name" value="MUREIN DD-ENDOPEPTIDASE MEPH-RELATED"/>
    <property type="match status" value="1"/>
</dbReference>
<keyword evidence="9" id="KW-1185">Reference proteome</keyword>
<dbReference type="EMBL" id="JBHSAM010000034">
    <property type="protein sequence ID" value="MFC4103183.1"/>
    <property type="molecule type" value="Genomic_DNA"/>
</dbReference>
<dbReference type="InterPro" id="IPR051202">
    <property type="entry name" value="Peptidase_C40"/>
</dbReference>
<evidence type="ECO:0000259" key="7">
    <source>
        <dbReference type="PROSITE" id="PS51935"/>
    </source>
</evidence>
<name>A0ABV8KAZ8_9BACL</name>
<dbReference type="InterPro" id="IPR000064">
    <property type="entry name" value="NLP_P60_dom"/>
</dbReference>
<dbReference type="SMART" id="SM00287">
    <property type="entry name" value="SH3b"/>
    <property type="match status" value="2"/>
</dbReference>
<evidence type="ECO:0000313" key="8">
    <source>
        <dbReference type="EMBL" id="MFC4103183.1"/>
    </source>
</evidence>
<dbReference type="InterPro" id="IPR003646">
    <property type="entry name" value="SH3-like_bac-type"/>
</dbReference>
<keyword evidence="3" id="KW-0378">Hydrolase</keyword>
<evidence type="ECO:0000259" key="6">
    <source>
        <dbReference type="PROSITE" id="PS51781"/>
    </source>
</evidence>
<feature type="signal peptide" evidence="5">
    <location>
        <begin position="1"/>
        <end position="25"/>
    </location>
</feature>
<dbReference type="Gene3D" id="3.90.1720.10">
    <property type="entry name" value="endopeptidase domain like (from Nostoc punctiforme)"/>
    <property type="match status" value="1"/>
</dbReference>
<feature type="domain" description="SH3b" evidence="6">
    <location>
        <begin position="22"/>
        <end position="90"/>
    </location>
</feature>